<dbReference type="eggNOG" id="COG0470">
    <property type="taxonomic scope" value="Bacteria"/>
</dbReference>
<dbReference type="PANTHER" id="PTHR11669:SF8">
    <property type="entry name" value="DNA POLYMERASE III SUBUNIT DELTA"/>
    <property type="match status" value="1"/>
</dbReference>
<dbReference type="KEGG" id="orh:Ornrh_1762"/>
<protein>
    <recommendedName>
        <fullName evidence="3">DNA polymerase III subunit delta</fullName>
    </recommendedName>
</protein>
<evidence type="ECO:0008006" key="3">
    <source>
        <dbReference type="Google" id="ProtNLM"/>
    </source>
</evidence>
<dbReference type="GeneID" id="71569830"/>
<sequence>MTIHETIKNQFSKALEKGTISHALLLDGKAGFGTLPLAKWMAKQLLCSNQNDSCVHKVDSLQHPDFHFCYPVASAKDTSLTTYQEEWIRFNNETPYGSLFEWMELIASEKKQGGINVSQINEIIHVLNLNSYEGGNKVMLIWNADAMNTQSANKLLKILEEPPKKTYFILITEHYNELLPTITSRCQRIQVPRLSEAELASILFEKYEIDQATAEQFAKSAYGDMSIAVEQIESKTEEFEELFIDWVRYAFMAKTKLSALQKIHEWSMNIGSWNSREKQKLFLAYCIDIFRQALLQNYGSQNLVNMPLQKNNFKWENFSQYIHGANIEAILQEINEAHYHIERNALGKLVFLDLAIKMTRHLHTRETA</sequence>
<dbReference type="GO" id="GO:0006261">
    <property type="term" value="P:DNA-templated DNA replication"/>
    <property type="evidence" value="ECO:0007669"/>
    <property type="project" value="TreeGrafter"/>
</dbReference>
<dbReference type="EMBL" id="CP003283">
    <property type="protein sequence ID" value="AFL97915.1"/>
    <property type="molecule type" value="Genomic_DNA"/>
</dbReference>
<dbReference type="SUPFAM" id="SSF52540">
    <property type="entry name" value="P-loop containing nucleoside triphosphate hydrolases"/>
    <property type="match status" value="1"/>
</dbReference>
<evidence type="ECO:0000313" key="2">
    <source>
        <dbReference type="Proteomes" id="UP000006051"/>
    </source>
</evidence>
<dbReference type="Pfam" id="PF13177">
    <property type="entry name" value="DNA_pol3_delta2"/>
    <property type="match status" value="1"/>
</dbReference>
<dbReference type="Gene3D" id="3.40.50.300">
    <property type="entry name" value="P-loop containing nucleotide triphosphate hydrolases"/>
    <property type="match status" value="1"/>
</dbReference>
<dbReference type="InterPro" id="IPR027417">
    <property type="entry name" value="P-loop_NTPase"/>
</dbReference>
<name>I4A1T1_ORNRL</name>
<keyword evidence="2" id="KW-1185">Reference proteome</keyword>
<reference evidence="1 2" key="1">
    <citation type="submission" date="2012-06" db="EMBL/GenBank/DDBJ databases">
        <title>The complete genome of Ornithobacterium rhinotracheale DSM 15997.</title>
        <authorList>
            <consortium name="US DOE Joint Genome Institute (JGI-PGF)"/>
            <person name="Lucas S."/>
            <person name="Copeland A."/>
            <person name="Lapidus A."/>
            <person name="Goodwin L."/>
            <person name="Pitluck S."/>
            <person name="Peters L."/>
            <person name="Mikhailova N."/>
            <person name="Teshima H."/>
            <person name="Kyrpides N."/>
            <person name="Mavromatis K."/>
            <person name="Pagani I."/>
            <person name="Ivanova N."/>
            <person name="Ovchinnikova G."/>
            <person name="Zeytun A."/>
            <person name="Detter J.C."/>
            <person name="Han C."/>
            <person name="Land M."/>
            <person name="Hauser L."/>
            <person name="Markowitz V."/>
            <person name="Cheng J.-F."/>
            <person name="Hugenholtz P."/>
            <person name="Woyke T."/>
            <person name="Wu D."/>
            <person name="Lang E."/>
            <person name="Kopitz M."/>
            <person name="Brambilla E."/>
            <person name="Klenk H.-P."/>
            <person name="Eisen J.A."/>
        </authorList>
    </citation>
    <scope>NUCLEOTIDE SEQUENCE [LARGE SCALE GENOMIC DNA]</scope>
    <source>
        <strain evidence="2">ATCC 51463 / DSM 15997 / CCUG 23171 / LMG 9086</strain>
    </source>
</reference>
<gene>
    <name evidence="1" type="ordered locus">Ornrh_1762</name>
</gene>
<dbReference type="RefSeq" id="WP_014791439.1">
    <property type="nucleotide sequence ID" value="NC_018016.1"/>
</dbReference>
<dbReference type="PANTHER" id="PTHR11669">
    <property type="entry name" value="REPLICATION FACTOR C / DNA POLYMERASE III GAMMA-TAU SUBUNIT"/>
    <property type="match status" value="1"/>
</dbReference>
<proteinExistence type="predicted"/>
<organism evidence="1 2">
    <name type="scientific">Ornithobacterium rhinotracheale (strain ATCC 51463 / DSM 15997 / CCUG 23171 / CIP 104009 / LMG 9086)</name>
    <dbReference type="NCBI Taxonomy" id="867902"/>
    <lineage>
        <taxon>Bacteria</taxon>
        <taxon>Pseudomonadati</taxon>
        <taxon>Bacteroidota</taxon>
        <taxon>Flavobacteriia</taxon>
        <taxon>Flavobacteriales</taxon>
        <taxon>Weeksellaceae</taxon>
        <taxon>Ornithobacterium</taxon>
    </lineage>
</organism>
<dbReference type="Proteomes" id="UP000006051">
    <property type="component" value="Chromosome"/>
</dbReference>
<dbReference type="GeneID" id="97258371"/>
<dbReference type="STRING" id="867902.Ornrh_1762"/>
<evidence type="ECO:0000313" key="1">
    <source>
        <dbReference type="EMBL" id="AFL97915.1"/>
    </source>
</evidence>
<dbReference type="AlphaFoldDB" id="I4A1T1"/>
<dbReference type="PATRIC" id="fig|867902.3.peg.1707"/>
<dbReference type="HOGENOM" id="CLU_006229_4_2_10"/>
<dbReference type="InterPro" id="IPR050238">
    <property type="entry name" value="DNA_Rep/Repair_Clamp_Loader"/>
</dbReference>
<accession>I4A1T1</accession>